<keyword evidence="3" id="KW-1185">Reference proteome</keyword>
<reference evidence="2 3" key="1">
    <citation type="journal article" date="2016" name="Mol. Biol. Evol.">
        <title>Genome-Wide Survey of Gut Fungi (Harpellales) Reveals the First Horizontally Transferred Ubiquitin Gene from a Mosquito Host.</title>
        <authorList>
            <person name="Wang Y."/>
            <person name="White M.M."/>
            <person name="Kvist S."/>
            <person name="Moncalvo J.M."/>
        </authorList>
    </citation>
    <scope>NUCLEOTIDE SEQUENCE [LARGE SCALE GENOMIC DNA]</scope>
    <source>
        <strain evidence="2 3">ALG-7-W6</strain>
    </source>
</reference>
<dbReference type="EMBL" id="LSSL01001265">
    <property type="protein sequence ID" value="OLY82756.1"/>
    <property type="molecule type" value="Genomic_DNA"/>
</dbReference>
<gene>
    <name evidence="2" type="ORF">AYI68_g3113</name>
</gene>
<feature type="compositionally biased region" description="Basic and acidic residues" evidence="1">
    <location>
        <begin position="144"/>
        <end position="153"/>
    </location>
</feature>
<proteinExistence type="predicted"/>
<dbReference type="AlphaFoldDB" id="A0A1R0H0V1"/>
<accession>A0A1R0H0V1</accession>
<comment type="caution">
    <text evidence="2">The sequence shown here is derived from an EMBL/GenBank/DDBJ whole genome shotgun (WGS) entry which is preliminary data.</text>
</comment>
<evidence type="ECO:0000313" key="2">
    <source>
        <dbReference type="EMBL" id="OLY82756.1"/>
    </source>
</evidence>
<evidence type="ECO:0000313" key="3">
    <source>
        <dbReference type="Proteomes" id="UP000187455"/>
    </source>
</evidence>
<sequence length="308" mass="34646">MCVLLSDIAISITQNSLENLQKGMELPGRVKHILETDTKPLIDQDDFDLFLENKKTETRKRRVKPFCKRQEVSVSCEITSSNVATTQNTSAFSTPAPNNRLQKIQKKFRGRGRGRGSREGNIGAASKARNRGIKSTNSGLLRSSFHDPEEGWRPKSSTGPEGTQSTRRETEFQNGNPEIAMLHDTQEGLSQFFRTTRCIYANPGIQEVQEIPPIPMEQSFIEIQGPSFWDFTQLFNLYQDTMASFRIKQVQGNVVFSLSQALLENIEQFDCPSPSETDATPFIRAEESVHEEYEIMDISRCSNGAGSP</sequence>
<protein>
    <submittedName>
        <fullName evidence="2">Uncharacterized protein</fullName>
    </submittedName>
</protein>
<evidence type="ECO:0000256" key="1">
    <source>
        <dbReference type="SAM" id="MobiDB-lite"/>
    </source>
</evidence>
<dbReference type="Proteomes" id="UP000187455">
    <property type="component" value="Unassembled WGS sequence"/>
</dbReference>
<organism evidence="2 3">
    <name type="scientific">Smittium mucronatum</name>
    <dbReference type="NCBI Taxonomy" id="133383"/>
    <lineage>
        <taxon>Eukaryota</taxon>
        <taxon>Fungi</taxon>
        <taxon>Fungi incertae sedis</taxon>
        <taxon>Zoopagomycota</taxon>
        <taxon>Kickxellomycotina</taxon>
        <taxon>Harpellomycetes</taxon>
        <taxon>Harpellales</taxon>
        <taxon>Legeriomycetaceae</taxon>
        <taxon>Smittium</taxon>
    </lineage>
</organism>
<feature type="region of interest" description="Disordered" evidence="1">
    <location>
        <begin position="107"/>
        <end position="176"/>
    </location>
</feature>
<feature type="compositionally biased region" description="Polar residues" evidence="1">
    <location>
        <begin position="155"/>
        <end position="165"/>
    </location>
</feature>
<name>A0A1R0H0V1_9FUNG</name>